<name>A0A915CD42_PARUN</name>
<dbReference type="Pfam" id="PF17921">
    <property type="entry name" value="Integrase_H2C2"/>
    <property type="match status" value="1"/>
</dbReference>
<organism evidence="2 3">
    <name type="scientific">Parascaris univalens</name>
    <name type="common">Nematode worm</name>
    <dbReference type="NCBI Taxonomy" id="6257"/>
    <lineage>
        <taxon>Eukaryota</taxon>
        <taxon>Metazoa</taxon>
        <taxon>Ecdysozoa</taxon>
        <taxon>Nematoda</taxon>
        <taxon>Chromadorea</taxon>
        <taxon>Rhabditida</taxon>
        <taxon>Spirurina</taxon>
        <taxon>Ascaridomorpha</taxon>
        <taxon>Ascaridoidea</taxon>
        <taxon>Ascarididae</taxon>
        <taxon>Parascaris</taxon>
    </lineage>
</organism>
<sequence length="164" mass="18378">MSKNRVAPVRGITIPRPELMAALIGSRLLNFVKGQLKRFTRDLALDGDGHHCGPFRRQSTRRNTQKPLCSAMLTTVIIPPIWQRGVDGGMDLHFSSKKAGKLEHAALPEETIHPLLLSKSSGLTRLVVLPRYKESGHAGMSQTLANIRKRYWIPRIRATVKRVL</sequence>
<feature type="domain" description="Integrase zinc-binding" evidence="1">
    <location>
        <begin position="129"/>
        <end position="163"/>
    </location>
</feature>
<dbReference type="Proteomes" id="UP000887569">
    <property type="component" value="Unplaced"/>
</dbReference>
<reference evidence="3" key="1">
    <citation type="submission" date="2022-11" db="UniProtKB">
        <authorList>
            <consortium name="WormBaseParasite"/>
        </authorList>
    </citation>
    <scope>IDENTIFICATION</scope>
</reference>
<protein>
    <submittedName>
        <fullName evidence="3">Integrase zinc-binding domain-containing protein</fullName>
    </submittedName>
</protein>
<dbReference type="PANTHER" id="PTHR47331">
    <property type="entry name" value="PHD-TYPE DOMAIN-CONTAINING PROTEIN"/>
    <property type="match status" value="1"/>
</dbReference>
<keyword evidence="2" id="KW-1185">Reference proteome</keyword>
<evidence type="ECO:0000313" key="3">
    <source>
        <dbReference type="WBParaSite" id="PgR130_g011_t01"/>
    </source>
</evidence>
<dbReference type="InterPro" id="IPR008042">
    <property type="entry name" value="Retrotrans_Pao"/>
</dbReference>
<dbReference type="Pfam" id="PF05380">
    <property type="entry name" value="Peptidase_A17"/>
    <property type="match status" value="1"/>
</dbReference>
<accession>A0A915CD42</accession>
<dbReference type="InterPro" id="IPR041588">
    <property type="entry name" value="Integrase_H2C2"/>
</dbReference>
<evidence type="ECO:0000313" key="2">
    <source>
        <dbReference type="Proteomes" id="UP000887569"/>
    </source>
</evidence>
<dbReference type="AlphaFoldDB" id="A0A915CD42"/>
<proteinExistence type="predicted"/>
<dbReference type="Gene3D" id="1.10.340.70">
    <property type="match status" value="1"/>
</dbReference>
<evidence type="ECO:0000259" key="1">
    <source>
        <dbReference type="Pfam" id="PF17921"/>
    </source>
</evidence>
<dbReference type="WBParaSite" id="PgR130_g011_t01">
    <property type="protein sequence ID" value="PgR130_g011_t01"/>
    <property type="gene ID" value="PgR130_g011"/>
</dbReference>